<dbReference type="Proteomes" id="UP000316425">
    <property type="component" value="Unassembled WGS sequence"/>
</dbReference>
<evidence type="ECO:0000313" key="2">
    <source>
        <dbReference type="EMBL" id="TSJ63496.1"/>
    </source>
</evidence>
<keyword evidence="1" id="KW-0472">Membrane</keyword>
<name>A0A556PGH2_9BACI</name>
<keyword evidence="1" id="KW-0812">Transmembrane</keyword>
<feature type="transmembrane region" description="Helical" evidence="1">
    <location>
        <begin position="56"/>
        <end position="73"/>
    </location>
</feature>
<reference evidence="2 3" key="1">
    <citation type="submission" date="2019-07" db="EMBL/GenBank/DDBJ databases">
        <title>Allobacillus sp. nov. SKP isolated from shrimp paste of Euphausiacea.</title>
        <authorList>
            <person name="Kanchanasin P."/>
            <person name="Tanasupawat S."/>
            <person name="Shi W."/>
            <person name="Wu L."/>
            <person name="Ma J."/>
        </authorList>
    </citation>
    <scope>NUCLEOTIDE SEQUENCE [LARGE SCALE GENOMIC DNA]</scope>
    <source>
        <strain evidence="2 3">SKP4-8</strain>
    </source>
</reference>
<keyword evidence="1" id="KW-1133">Transmembrane helix</keyword>
<feature type="transmembrane region" description="Helical" evidence="1">
    <location>
        <begin position="6"/>
        <end position="21"/>
    </location>
</feature>
<dbReference type="OrthoDB" id="2413078at2"/>
<proteinExistence type="predicted"/>
<protein>
    <submittedName>
        <fullName evidence="2">Uncharacterized protein</fullName>
    </submittedName>
</protein>
<dbReference type="EMBL" id="VMHE01000016">
    <property type="protein sequence ID" value="TSJ63496.1"/>
    <property type="molecule type" value="Genomic_DNA"/>
</dbReference>
<evidence type="ECO:0000256" key="1">
    <source>
        <dbReference type="SAM" id="Phobius"/>
    </source>
</evidence>
<gene>
    <name evidence="2" type="ORF">FPQ13_09170</name>
</gene>
<dbReference type="RefSeq" id="WP_144089043.1">
    <property type="nucleotide sequence ID" value="NZ_VMHE01000016.1"/>
</dbReference>
<feature type="transmembrane region" description="Helical" evidence="1">
    <location>
        <begin position="26"/>
        <end position="44"/>
    </location>
</feature>
<organism evidence="2 3">
    <name type="scientific">Allobacillus salarius</name>
    <dbReference type="NCBI Taxonomy" id="1955272"/>
    <lineage>
        <taxon>Bacteria</taxon>
        <taxon>Bacillati</taxon>
        <taxon>Bacillota</taxon>
        <taxon>Bacilli</taxon>
        <taxon>Bacillales</taxon>
        <taxon>Bacillaceae</taxon>
        <taxon>Allobacillus</taxon>
    </lineage>
</organism>
<sequence>MHWSLNILLAIFILVLQHFLSTRNKVFWGGILPVGYVILLIYILLSGKMDVGSRDFWFIAILGTTILLGDWISGRESLEKKRKQELDKMTSHDLK</sequence>
<keyword evidence="3" id="KW-1185">Reference proteome</keyword>
<evidence type="ECO:0000313" key="3">
    <source>
        <dbReference type="Proteomes" id="UP000316425"/>
    </source>
</evidence>
<comment type="caution">
    <text evidence="2">The sequence shown here is derived from an EMBL/GenBank/DDBJ whole genome shotgun (WGS) entry which is preliminary data.</text>
</comment>
<dbReference type="AlphaFoldDB" id="A0A556PGH2"/>
<accession>A0A556PGH2</accession>